<dbReference type="Proteomes" id="UP000183209">
    <property type="component" value="Unassembled WGS sequence"/>
</dbReference>
<sequence>MILKKLVPLLLSIFISSQLLSQNKAVSIGVVGLTHSHVQWIFDSEKMGTIKIVGIVEPNRELAERYARLNNFPISMVYRTMEEMIEATKPEAVCAFGTIYDHLEVVEKAAPRGIHVMVEKPLAVSLDHAQRMQSLAKKHRIHLLTNYETTWYPTNHKAMEFLRKDSVGAIRKVVIRDGHKGPKKIGVNKEFLEWLTDPKENGGGAITDFGCYGVNLMTWLMQGEIPLTVTAVTQQLQPENNPKVDDDATILLNYAKANATIQASWNWPIGRKDMEIYGLTGVIYADNRHNLRMRIAEGYDGYQERSYELAENEAPMNDPFSYFAAVIRNEITLEPYDPSSLENNMIVMKILDAAIKSSKTNRTIELEKR</sequence>
<gene>
    <name evidence="4" type="ORF">SAMN04487906_2155</name>
</gene>
<proteinExistence type="predicted"/>
<reference evidence="4 5" key="1">
    <citation type="submission" date="2016-10" db="EMBL/GenBank/DDBJ databases">
        <authorList>
            <person name="de Groot N.N."/>
        </authorList>
    </citation>
    <scope>NUCLEOTIDE SEQUENCE [LARGE SCALE GENOMIC DNA]</scope>
    <source>
        <strain evidence="4 5">CGMCC 1.6114</strain>
    </source>
</reference>
<dbReference type="PANTHER" id="PTHR43377">
    <property type="entry name" value="BILIVERDIN REDUCTASE A"/>
    <property type="match status" value="1"/>
</dbReference>
<dbReference type="RefSeq" id="WP_074978760.1">
    <property type="nucleotide sequence ID" value="NZ_FPAG01000006.1"/>
</dbReference>
<organism evidence="4 5">
    <name type="scientific">Zhouia amylolytica</name>
    <dbReference type="NCBI Taxonomy" id="376730"/>
    <lineage>
        <taxon>Bacteria</taxon>
        <taxon>Pseudomonadati</taxon>
        <taxon>Bacteroidota</taxon>
        <taxon>Flavobacteriia</taxon>
        <taxon>Flavobacteriales</taxon>
        <taxon>Flavobacteriaceae</taxon>
        <taxon>Zhouia</taxon>
    </lineage>
</organism>
<dbReference type="InterPro" id="IPR051450">
    <property type="entry name" value="Gfo/Idh/MocA_Oxidoreductases"/>
</dbReference>
<dbReference type="InterPro" id="IPR055170">
    <property type="entry name" value="GFO_IDH_MocA-like_dom"/>
</dbReference>
<protein>
    <submittedName>
        <fullName evidence="4">Predicted dehydrogenase</fullName>
    </submittedName>
</protein>
<feature type="domain" description="Gfo/Idh/MocA-like oxidoreductase N-terminal" evidence="2">
    <location>
        <begin position="28"/>
        <end position="143"/>
    </location>
</feature>
<feature type="chain" id="PRO_5010271563" evidence="1">
    <location>
        <begin position="22"/>
        <end position="369"/>
    </location>
</feature>
<feature type="domain" description="GFO/IDH/MocA-like oxidoreductase" evidence="3">
    <location>
        <begin position="157"/>
        <end position="283"/>
    </location>
</feature>
<dbReference type="Gene3D" id="3.40.50.720">
    <property type="entry name" value="NAD(P)-binding Rossmann-like Domain"/>
    <property type="match status" value="1"/>
</dbReference>
<dbReference type="InterPro" id="IPR000683">
    <property type="entry name" value="Gfo/Idh/MocA-like_OxRdtase_N"/>
</dbReference>
<dbReference type="OrthoDB" id="9815825at2"/>
<evidence type="ECO:0000313" key="5">
    <source>
        <dbReference type="Proteomes" id="UP000183209"/>
    </source>
</evidence>
<accession>A0A1I6TUJ5</accession>
<dbReference type="Pfam" id="PF01408">
    <property type="entry name" value="GFO_IDH_MocA"/>
    <property type="match status" value="1"/>
</dbReference>
<evidence type="ECO:0000313" key="4">
    <source>
        <dbReference type="EMBL" id="SFS92834.1"/>
    </source>
</evidence>
<evidence type="ECO:0000259" key="3">
    <source>
        <dbReference type="Pfam" id="PF22725"/>
    </source>
</evidence>
<dbReference type="Pfam" id="PF22725">
    <property type="entry name" value="GFO_IDH_MocA_C3"/>
    <property type="match status" value="1"/>
</dbReference>
<feature type="signal peptide" evidence="1">
    <location>
        <begin position="1"/>
        <end position="21"/>
    </location>
</feature>
<keyword evidence="1" id="KW-0732">Signal</keyword>
<evidence type="ECO:0000259" key="2">
    <source>
        <dbReference type="Pfam" id="PF01408"/>
    </source>
</evidence>
<dbReference type="PANTHER" id="PTHR43377:SF1">
    <property type="entry name" value="BILIVERDIN REDUCTASE A"/>
    <property type="match status" value="1"/>
</dbReference>
<evidence type="ECO:0000256" key="1">
    <source>
        <dbReference type="SAM" id="SignalP"/>
    </source>
</evidence>
<dbReference type="InterPro" id="IPR036291">
    <property type="entry name" value="NAD(P)-bd_dom_sf"/>
</dbReference>
<dbReference type="AlphaFoldDB" id="A0A1I6TUJ5"/>
<dbReference type="EMBL" id="FPAG01000006">
    <property type="protein sequence ID" value="SFS92834.1"/>
    <property type="molecule type" value="Genomic_DNA"/>
</dbReference>
<dbReference type="SUPFAM" id="SSF51735">
    <property type="entry name" value="NAD(P)-binding Rossmann-fold domains"/>
    <property type="match status" value="1"/>
</dbReference>
<dbReference type="GO" id="GO:0000166">
    <property type="term" value="F:nucleotide binding"/>
    <property type="evidence" value="ECO:0007669"/>
    <property type="project" value="InterPro"/>
</dbReference>
<dbReference type="Gene3D" id="3.30.360.10">
    <property type="entry name" value="Dihydrodipicolinate Reductase, domain 2"/>
    <property type="match status" value="1"/>
</dbReference>
<name>A0A1I6TUJ5_9FLAO</name>
<dbReference type="SUPFAM" id="SSF55347">
    <property type="entry name" value="Glyceraldehyde-3-phosphate dehydrogenase-like, C-terminal domain"/>
    <property type="match status" value="1"/>
</dbReference>